<accession>A0A376ZWT3</accession>
<dbReference type="EMBL" id="UGEB01000001">
    <property type="protein sequence ID" value="STK83193.1"/>
    <property type="molecule type" value="Genomic_DNA"/>
</dbReference>
<evidence type="ECO:0000256" key="1">
    <source>
        <dbReference type="SAM" id="Phobius"/>
    </source>
</evidence>
<keyword evidence="1" id="KW-0472">Membrane</keyword>
<dbReference type="Pfam" id="PF06791">
    <property type="entry name" value="TMP_2"/>
    <property type="match status" value="1"/>
</dbReference>
<protein>
    <submittedName>
        <fullName evidence="3">Tail component of prophage CP-933R</fullName>
    </submittedName>
</protein>
<dbReference type="InterPro" id="IPR009628">
    <property type="entry name" value="Phage_tape_measure_N"/>
</dbReference>
<organism evidence="3 4">
    <name type="scientific">Escherichia coli</name>
    <dbReference type="NCBI Taxonomy" id="562"/>
    <lineage>
        <taxon>Bacteria</taxon>
        <taxon>Pseudomonadati</taxon>
        <taxon>Pseudomonadota</taxon>
        <taxon>Gammaproteobacteria</taxon>
        <taxon>Enterobacterales</taxon>
        <taxon>Enterobacteriaceae</taxon>
        <taxon>Escherichia</taxon>
    </lineage>
</organism>
<keyword evidence="1" id="KW-0812">Transmembrane</keyword>
<dbReference type="Proteomes" id="UP000255543">
    <property type="component" value="Unassembled WGS sequence"/>
</dbReference>
<evidence type="ECO:0000313" key="4">
    <source>
        <dbReference type="Proteomes" id="UP000255543"/>
    </source>
</evidence>
<keyword evidence="1" id="KW-1133">Transmembrane helix</keyword>
<feature type="domain" description="Bacteriophage tail tape measure N-terminal" evidence="2">
    <location>
        <begin position="54"/>
        <end position="143"/>
    </location>
</feature>
<feature type="transmembrane region" description="Helical" evidence="1">
    <location>
        <begin position="114"/>
        <end position="140"/>
    </location>
</feature>
<name>A0A376ZWT3_ECOLX</name>
<sequence>MSQPVGDLIIDLSLDAVRFDEQMSRVRRHFSGLDTDARKTASAVEQGLSRQALAAQKAGISVGQYKAAMRTLPAQFTDIATQLAGGQNPWLILLQQGGQVKDSFGGMIPMLRGLAGAITLPMVGVTSLAVATGALAYAWYQGIPRFQRLIKPWFFPVISPD</sequence>
<gene>
    <name evidence="3" type="ORF">NCTC8179_03023</name>
</gene>
<evidence type="ECO:0000259" key="2">
    <source>
        <dbReference type="Pfam" id="PF06791"/>
    </source>
</evidence>
<reference evidence="3 4" key="1">
    <citation type="submission" date="2018-06" db="EMBL/GenBank/DDBJ databases">
        <authorList>
            <consortium name="Pathogen Informatics"/>
            <person name="Doyle S."/>
        </authorList>
    </citation>
    <scope>NUCLEOTIDE SEQUENCE [LARGE SCALE GENOMIC DNA]</scope>
    <source>
        <strain evidence="3 4">NCTC8179</strain>
    </source>
</reference>
<proteinExistence type="predicted"/>
<evidence type="ECO:0000313" key="3">
    <source>
        <dbReference type="EMBL" id="STK83193.1"/>
    </source>
</evidence>
<dbReference type="AlphaFoldDB" id="A0A376ZWT3"/>